<protein>
    <submittedName>
        <fullName evidence="1">Uncharacterized protein</fullName>
    </submittedName>
</protein>
<sequence>MDDYLGFIYEKTSNLAPRYFSTNNDRVFLIEQEERLGEGIFTLSSKPHQSTDTLVNELSEELGKTIKNYLEVYPYSKDGLDVLMLYCQSADIVTKCIDEIFKKTKVNKLRLTVHSKQAAKIHGNLNKWIEQKEEYTKPQLGSKFPKLELNVISGKIFRPFKKVLIAEWQMRISLYWLITFHK</sequence>
<dbReference type="Proteomes" id="UP000680045">
    <property type="component" value="Unassembled WGS sequence"/>
</dbReference>
<evidence type="ECO:0000313" key="2">
    <source>
        <dbReference type="Proteomes" id="UP000680045"/>
    </source>
</evidence>
<dbReference type="EMBL" id="JAGTPW010000001">
    <property type="protein sequence ID" value="MBR8643843.1"/>
    <property type="molecule type" value="Genomic_DNA"/>
</dbReference>
<name>A0A941FFJ6_9BACI</name>
<organism evidence="1 2">
    <name type="scientific">Peribacillus frigoritolerans</name>
    <dbReference type="NCBI Taxonomy" id="450367"/>
    <lineage>
        <taxon>Bacteria</taxon>
        <taxon>Bacillati</taxon>
        <taxon>Bacillota</taxon>
        <taxon>Bacilli</taxon>
        <taxon>Bacillales</taxon>
        <taxon>Bacillaceae</taxon>
        <taxon>Peribacillus</taxon>
    </lineage>
</organism>
<evidence type="ECO:0000313" key="1">
    <source>
        <dbReference type="EMBL" id="MBR8643843.1"/>
    </source>
</evidence>
<accession>A0A941FFJ6</accession>
<reference evidence="1" key="1">
    <citation type="submission" date="2021-04" db="EMBL/GenBank/DDBJ databases">
        <title>Whole genome sequencing of Enterococci isolates from hospitalized patients.</title>
        <authorList>
            <person name="Ogoti B.M."/>
            <person name="Onyambu F.G."/>
        </authorList>
    </citation>
    <scope>NUCLEOTIDE SEQUENCE</scope>
    <source>
        <strain evidence="1">242</strain>
    </source>
</reference>
<dbReference type="AlphaFoldDB" id="A0A941FFJ6"/>
<gene>
    <name evidence="1" type="ORF">KEH51_00935</name>
</gene>
<comment type="caution">
    <text evidence="1">The sequence shown here is derived from an EMBL/GenBank/DDBJ whole genome shotgun (WGS) entry which is preliminary data.</text>
</comment>
<proteinExistence type="predicted"/>